<dbReference type="EMBL" id="MU005604">
    <property type="protein sequence ID" value="KAF2679287.1"/>
    <property type="molecule type" value="Genomic_DNA"/>
</dbReference>
<proteinExistence type="predicted"/>
<keyword evidence="2" id="KW-0472">Membrane</keyword>
<evidence type="ECO:0000313" key="3">
    <source>
        <dbReference type="EMBL" id="KAF2679287.1"/>
    </source>
</evidence>
<gene>
    <name evidence="3" type="ORF">K458DRAFT_393978</name>
</gene>
<feature type="compositionally biased region" description="Acidic residues" evidence="1">
    <location>
        <begin position="899"/>
        <end position="921"/>
    </location>
</feature>
<keyword evidence="2" id="KW-1133">Transmembrane helix</keyword>
<protein>
    <submittedName>
        <fullName evidence="3">Uncharacterized protein</fullName>
    </submittedName>
</protein>
<organism evidence="3 4">
    <name type="scientific">Lentithecium fluviatile CBS 122367</name>
    <dbReference type="NCBI Taxonomy" id="1168545"/>
    <lineage>
        <taxon>Eukaryota</taxon>
        <taxon>Fungi</taxon>
        <taxon>Dikarya</taxon>
        <taxon>Ascomycota</taxon>
        <taxon>Pezizomycotina</taxon>
        <taxon>Dothideomycetes</taxon>
        <taxon>Pleosporomycetidae</taxon>
        <taxon>Pleosporales</taxon>
        <taxon>Massarineae</taxon>
        <taxon>Lentitheciaceae</taxon>
        <taxon>Lentithecium</taxon>
    </lineage>
</organism>
<dbReference type="Proteomes" id="UP000799291">
    <property type="component" value="Unassembled WGS sequence"/>
</dbReference>
<dbReference type="OrthoDB" id="5865767at2759"/>
<feature type="region of interest" description="Disordered" evidence="1">
    <location>
        <begin position="898"/>
        <end position="922"/>
    </location>
</feature>
<feature type="region of interest" description="Disordered" evidence="1">
    <location>
        <begin position="96"/>
        <end position="117"/>
    </location>
</feature>
<evidence type="ECO:0000256" key="1">
    <source>
        <dbReference type="SAM" id="MobiDB-lite"/>
    </source>
</evidence>
<feature type="transmembrane region" description="Helical" evidence="2">
    <location>
        <begin position="1140"/>
        <end position="1163"/>
    </location>
</feature>
<dbReference type="AlphaFoldDB" id="A0A6G1IM22"/>
<reference evidence="3" key="1">
    <citation type="journal article" date="2020" name="Stud. Mycol.">
        <title>101 Dothideomycetes genomes: a test case for predicting lifestyles and emergence of pathogens.</title>
        <authorList>
            <person name="Haridas S."/>
            <person name="Albert R."/>
            <person name="Binder M."/>
            <person name="Bloem J."/>
            <person name="Labutti K."/>
            <person name="Salamov A."/>
            <person name="Andreopoulos B."/>
            <person name="Baker S."/>
            <person name="Barry K."/>
            <person name="Bills G."/>
            <person name="Bluhm B."/>
            <person name="Cannon C."/>
            <person name="Castanera R."/>
            <person name="Culley D."/>
            <person name="Daum C."/>
            <person name="Ezra D."/>
            <person name="Gonzalez J."/>
            <person name="Henrissat B."/>
            <person name="Kuo A."/>
            <person name="Liang C."/>
            <person name="Lipzen A."/>
            <person name="Lutzoni F."/>
            <person name="Magnuson J."/>
            <person name="Mondo S."/>
            <person name="Nolan M."/>
            <person name="Ohm R."/>
            <person name="Pangilinan J."/>
            <person name="Park H.-J."/>
            <person name="Ramirez L."/>
            <person name="Alfaro M."/>
            <person name="Sun H."/>
            <person name="Tritt A."/>
            <person name="Yoshinaga Y."/>
            <person name="Zwiers L.-H."/>
            <person name="Turgeon B."/>
            <person name="Goodwin S."/>
            <person name="Spatafora J."/>
            <person name="Crous P."/>
            <person name="Grigoriev I."/>
        </authorList>
    </citation>
    <scope>NUCLEOTIDE SEQUENCE</scope>
    <source>
        <strain evidence="3">CBS 122367</strain>
    </source>
</reference>
<accession>A0A6G1IM22</accession>
<evidence type="ECO:0000256" key="2">
    <source>
        <dbReference type="SAM" id="Phobius"/>
    </source>
</evidence>
<keyword evidence="2" id="KW-0812">Transmembrane</keyword>
<evidence type="ECO:0000313" key="4">
    <source>
        <dbReference type="Proteomes" id="UP000799291"/>
    </source>
</evidence>
<name>A0A6G1IM22_9PLEO</name>
<feature type="region of interest" description="Disordered" evidence="1">
    <location>
        <begin position="621"/>
        <end position="641"/>
    </location>
</feature>
<sequence length="1192" mass="133412">MLLIWKFQLLRRRHPYNTIGLNIVLQALLHIQLKGVFTGKRLGHILKFRLYKWILTDFETSCFALLSCQLYHTISLIPRFGDEDFHLCYNAPNSPNNDDSSPADLPPKPHSASGSISRQIHQLNALSPPKTSPSMATDTASLAHSTYQDSAYVSMNEFGRSTSTVNIAQNIAKSDAGCQIPGTDLRKFKTGGSQESFRHYKCIKATIEDLLARKVTESGHEPGSSMVMRLGIIGRSQEDACFWVVVLGKPELEELVGAFFASNLITTLLDPEDAPRLPFLFMPKCPKLASAELDVAVYHQDASLLSSTHCGALISMELQGLLEKRKEQSTFGGVIRVNYADGRSDLLGFTAGHALRRLQQGIGSAASAILGSTVKKWDLFEWNTPEYPKNVFGRILDVNALPGVSAGRIRPANDWSLFTVREPRMNRATGPPSDTGLEKSDESNTLHNIQVAEQPTFHDGESDPVLMLGGAGGPRRGTLSGLPTGIWIDKSNGFVNAYPLELADGLVNYGDSGAWVVHHAAPALYGHVVAIDAFGEAYVLPALETLDNIRDCMGAESVTLPQEKDLEVCIRQERNPIHHPIDMSHDQRAATRLMKPRPTPHKSKEPIMSLTQLKSLPLGRGARTKSSFRRSTGLRPQKRNISPWDLPPSWDPVFLHSRPVDTKPFIQSSQVWFDSASVLDVFVRSSFSLSEAVGPSFYEEVIREFCRRPLPLVAQPCPPIARAWLHSAYADASKTKLEKKGNGIPLAASELCRRLHERQFHAGSVTNPCRHLVHIDSLDRDYILTLAQTATHHQADALRVTIAQHLSPEVSLGVYIPSMGFQTFALRFSFSYLRWRPEDKIKPHAQVQAKKEGEYPSYLMPSATHKFLVVPVMASLVVVGSSHKQWVAYSFVDDATYRDDDDDEGDDVENNGDDEDGDQDDYQLQYPVCGGHVIPLEWFSDPRTWFLRMLDSRMKEISREWEYLISKLAQASPPEPQDLQSVTRMLRLLSRLRSPLSTANKVWQKFNEPQGGKSYFLDIKDSSTISIMKSISASFTRLSELEEKLSQLYISTEERSNIAHLHIAHESNRVSLASYRLNREANVLSRESYHVALDNNRVALSNDRNSAKILDVNWILLPIIVVTTLFSTQETVLKFSRNTASFFVTLIVVYMAFLGLSMVVLIFRNTRYGHKLNWFRTRGKQRDKEGAGWGIT</sequence>
<keyword evidence="4" id="KW-1185">Reference proteome</keyword>